<reference evidence="3" key="1">
    <citation type="journal article" date="2016" name="Nat. Biotechnol.">
        <title>Sequencing wild and cultivated cassava and related species reveals extensive interspecific hybridization and genetic diversity.</title>
        <authorList>
            <person name="Bredeson J.V."/>
            <person name="Lyons J.B."/>
            <person name="Prochnik S.E."/>
            <person name="Wu G.A."/>
            <person name="Ha C.M."/>
            <person name="Edsinger-Gonzales E."/>
            <person name="Grimwood J."/>
            <person name="Schmutz J."/>
            <person name="Rabbi I.Y."/>
            <person name="Egesi C."/>
            <person name="Nauluvula P."/>
            <person name="Lebot V."/>
            <person name="Ndunguru J."/>
            <person name="Mkamilo G."/>
            <person name="Bart R.S."/>
            <person name="Setter T.L."/>
            <person name="Gleadow R.M."/>
            <person name="Kulakow P."/>
            <person name="Ferguson M.E."/>
            <person name="Rounsley S."/>
            <person name="Rokhsar D.S."/>
        </authorList>
    </citation>
    <scope>NUCLEOTIDE SEQUENCE [LARGE SCALE GENOMIC DNA]</scope>
    <source>
        <strain evidence="3">cv. AM560-2</strain>
    </source>
</reference>
<dbReference type="OrthoDB" id="765404at2759"/>
<evidence type="ECO:0000313" key="3">
    <source>
        <dbReference type="Proteomes" id="UP000091857"/>
    </source>
</evidence>
<protein>
    <submittedName>
        <fullName evidence="2">Uncharacterized protein</fullName>
    </submittedName>
</protein>
<dbReference type="EMBL" id="CM004387">
    <property type="protein sequence ID" value="OAY61295.1"/>
    <property type="molecule type" value="Genomic_DNA"/>
</dbReference>
<sequence length="138" mass="15473">MGLWDYISSTANSVNQNAIKPLNNFGFTSFSYASDAFTKVRSAAVQNLSHSLHDHDTRSKMGQFATNFAKNTALLACREGLKIFPGGGPFVDIITRSMPEYKTIKNHKKEEIMELKSEVEDQKEKIKKLQALVDKMGK</sequence>
<comment type="caution">
    <text evidence="2">The sequence shown here is derived from an EMBL/GenBank/DDBJ whole genome shotgun (WGS) entry which is preliminary data.</text>
</comment>
<dbReference type="CDD" id="cd14686">
    <property type="entry name" value="bZIP"/>
    <property type="match status" value="1"/>
</dbReference>
<feature type="coiled-coil region" evidence="1">
    <location>
        <begin position="105"/>
        <end position="132"/>
    </location>
</feature>
<dbReference type="OMA" id="TPATDIC"/>
<accession>A0A2C9WM81</accession>
<evidence type="ECO:0000313" key="2">
    <source>
        <dbReference type="EMBL" id="OAY61295.1"/>
    </source>
</evidence>
<evidence type="ECO:0000256" key="1">
    <source>
        <dbReference type="SAM" id="Coils"/>
    </source>
</evidence>
<dbReference type="Gramene" id="Manes.01G178300.1.v8.1">
    <property type="protein sequence ID" value="Manes.01G178300.1.v8.1.CDS"/>
    <property type="gene ID" value="Manes.01G178300.v8.1"/>
</dbReference>
<dbReference type="AlphaFoldDB" id="A0A2C9WM81"/>
<keyword evidence="1" id="KW-0175">Coiled coil</keyword>
<keyword evidence="3" id="KW-1185">Reference proteome</keyword>
<name>A0A2C9WM81_MANES</name>
<organism evidence="2 3">
    <name type="scientific">Manihot esculenta</name>
    <name type="common">Cassava</name>
    <name type="synonym">Jatropha manihot</name>
    <dbReference type="NCBI Taxonomy" id="3983"/>
    <lineage>
        <taxon>Eukaryota</taxon>
        <taxon>Viridiplantae</taxon>
        <taxon>Streptophyta</taxon>
        <taxon>Embryophyta</taxon>
        <taxon>Tracheophyta</taxon>
        <taxon>Spermatophyta</taxon>
        <taxon>Magnoliopsida</taxon>
        <taxon>eudicotyledons</taxon>
        <taxon>Gunneridae</taxon>
        <taxon>Pentapetalae</taxon>
        <taxon>rosids</taxon>
        <taxon>fabids</taxon>
        <taxon>Malpighiales</taxon>
        <taxon>Euphorbiaceae</taxon>
        <taxon>Crotonoideae</taxon>
        <taxon>Manihoteae</taxon>
        <taxon>Manihot</taxon>
    </lineage>
</organism>
<gene>
    <name evidence="2" type="ORF">MANES_01G178300v8</name>
</gene>
<dbReference type="Proteomes" id="UP000091857">
    <property type="component" value="Chromosome 1"/>
</dbReference>
<proteinExistence type="predicted"/>